<dbReference type="Proteomes" id="UP000038040">
    <property type="component" value="Unplaced"/>
</dbReference>
<evidence type="ECO:0000313" key="2">
    <source>
        <dbReference type="Proteomes" id="UP000038040"/>
    </source>
</evidence>
<dbReference type="EMBL" id="UYYG01000011">
    <property type="protein sequence ID" value="VDN50993.1"/>
    <property type="molecule type" value="Genomic_DNA"/>
</dbReference>
<gene>
    <name evidence="1" type="ORF">DME_LOCUS966</name>
</gene>
<protein>
    <submittedName>
        <fullName evidence="4">Secreted protein</fullName>
    </submittedName>
</protein>
<organism evidence="2 4">
    <name type="scientific">Dracunculus medinensis</name>
    <name type="common">Guinea worm</name>
    <dbReference type="NCBI Taxonomy" id="318479"/>
    <lineage>
        <taxon>Eukaryota</taxon>
        <taxon>Metazoa</taxon>
        <taxon>Ecdysozoa</taxon>
        <taxon>Nematoda</taxon>
        <taxon>Chromadorea</taxon>
        <taxon>Rhabditida</taxon>
        <taxon>Spirurina</taxon>
        <taxon>Dracunculoidea</taxon>
        <taxon>Dracunculidae</taxon>
        <taxon>Dracunculus</taxon>
    </lineage>
</organism>
<reference evidence="4" key="1">
    <citation type="submission" date="2017-02" db="UniProtKB">
        <authorList>
            <consortium name="WormBaseParasite"/>
        </authorList>
    </citation>
    <scope>IDENTIFICATION</scope>
</reference>
<evidence type="ECO:0000313" key="3">
    <source>
        <dbReference type="Proteomes" id="UP000274756"/>
    </source>
</evidence>
<proteinExistence type="predicted"/>
<accession>A0A0N4UF35</accession>
<evidence type="ECO:0000313" key="1">
    <source>
        <dbReference type="EMBL" id="VDN50993.1"/>
    </source>
</evidence>
<sequence length="66" mass="7485">MFQATAALKNRRNNFRRLPTRAALCVFKAIFVTFLSDCEATEVLALPERRAVQLDSCIQVVPFQVV</sequence>
<dbReference type="WBParaSite" id="DME_0000602701-mRNA-1">
    <property type="protein sequence ID" value="DME_0000602701-mRNA-1"/>
    <property type="gene ID" value="DME_0000602701"/>
</dbReference>
<evidence type="ECO:0000313" key="4">
    <source>
        <dbReference type="WBParaSite" id="DME_0000602701-mRNA-1"/>
    </source>
</evidence>
<reference evidence="1 3" key="2">
    <citation type="submission" date="2018-11" db="EMBL/GenBank/DDBJ databases">
        <authorList>
            <consortium name="Pathogen Informatics"/>
        </authorList>
    </citation>
    <scope>NUCLEOTIDE SEQUENCE [LARGE SCALE GENOMIC DNA]</scope>
</reference>
<dbReference type="AlphaFoldDB" id="A0A0N4UF35"/>
<name>A0A0N4UF35_DRAME</name>
<dbReference type="Proteomes" id="UP000274756">
    <property type="component" value="Unassembled WGS sequence"/>
</dbReference>
<keyword evidence="3" id="KW-1185">Reference proteome</keyword>